<reference evidence="1" key="1">
    <citation type="submission" date="2019-08" db="EMBL/GenBank/DDBJ databases">
        <authorList>
            <person name="Kucharzyk K."/>
            <person name="Murdoch R.W."/>
            <person name="Higgins S."/>
            <person name="Loffler F."/>
        </authorList>
    </citation>
    <scope>NUCLEOTIDE SEQUENCE</scope>
</reference>
<dbReference type="AlphaFoldDB" id="A0A645CIZ7"/>
<organism evidence="1">
    <name type="scientific">bioreactor metagenome</name>
    <dbReference type="NCBI Taxonomy" id="1076179"/>
    <lineage>
        <taxon>unclassified sequences</taxon>
        <taxon>metagenomes</taxon>
        <taxon>ecological metagenomes</taxon>
    </lineage>
</organism>
<dbReference type="EMBL" id="VSSQ01027597">
    <property type="protein sequence ID" value="MPM76925.1"/>
    <property type="molecule type" value="Genomic_DNA"/>
</dbReference>
<accession>A0A645CIZ7</accession>
<comment type="caution">
    <text evidence="1">The sequence shown here is derived from an EMBL/GenBank/DDBJ whole genome shotgun (WGS) entry which is preliminary data.</text>
</comment>
<evidence type="ECO:0000313" key="1">
    <source>
        <dbReference type="EMBL" id="MPM76925.1"/>
    </source>
</evidence>
<name>A0A645CIZ7_9ZZZZ</name>
<sequence>MVTFASGDFRTAQAAGHHELDSLDAVLLHRAAHRLLQRAAEADALLKLGCDILCNQLRVRVGITDLHDVDAHVLAGRLLDLFLDHFDARATLADEKAGASGEDAHGDFARRAIDLDARNAGLEVFLLHEVADFAVFDEKIGEILLGGVPAGVPVLDDANAEPVRINFLTHCSFPPYFA</sequence>
<proteinExistence type="predicted"/>
<protein>
    <submittedName>
        <fullName evidence="1">Uncharacterized protein</fullName>
    </submittedName>
</protein>
<gene>
    <name evidence="1" type="ORF">SDC9_123924</name>
</gene>